<keyword evidence="2" id="KW-1185">Reference proteome</keyword>
<gene>
    <name evidence="1" type="ORF">DF196_02170</name>
</gene>
<evidence type="ECO:0000313" key="1">
    <source>
        <dbReference type="EMBL" id="PWG66730.1"/>
    </source>
</evidence>
<reference evidence="1 2" key="1">
    <citation type="journal article" date="2018" name="Int. J. Syst. Evol. Microbiol.">
        <title>Bifidobacterium callitrichidarum sp. nov. from the faeces of the emperor tamarin (Saguinus imperator).</title>
        <authorList>
            <person name="Modesto M."/>
            <person name="Michelini S."/>
            <person name="Sansosti M.C."/>
            <person name="De Filippo C."/>
            <person name="Cavalieri D."/>
            <person name="Qvirist L."/>
            <person name="Andlid T."/>
            <person name="Spiezio C."/>
            <person name="Sandri C."/>
            <person name="Pascarelli S."/>
            <person name="Sgorbati B."/>
            <person name="Mattarelli P."/>
        </authorList>
    </citation>
    <scope>NUCLEOTIDE SEQUENCE [LARGE SCALE GENOMIC DNA]</scope>
    <source>
        <strain evidence="1 2">TRI 5</strain>
    </source>
</reference>
<evidence type="ECO:0000313" key="2">
    <source>
        <dbReference type="Proteomes" id="UP000245876"/>
    </source>
</evidence>
<dbReference type="AlphaFoldDB" id="A0A2U2NCC0"/>
<dbReference type="RefSeq" id="WP_109056299.1">
    <property type="nucleotide sequence ID" value="NZ_QFFM01000003.1"/>
</dbReference>
<name>A0A2U2NCC0_9BIFI</name>
<dbReference type="EMBL" id="QFFM01000003">
    <property type="protein sequence ID" value="PWG66730.1"/>
    <property type="molecule type" value="Genomic_DNA"/>
</dbReference>
<sequence>MTVPKQSNMNPPAGRSLSKTVGYVTAGSYPFFLPYRLDGDMKGAHPSGRTPRLLTVFFSTLICGNDSSYDADKRVLRFHRGFRLLSKMFGTFNSQKSRKILADNIRLMADGRMVFPAKPDMRLIEYWHDDEFLSEMWVRFTPEYVGALTSNPREIPLSPCVHTVGRPFELDMLVLAALYCPEDRQLLMSFETLKSITPVTISSRRVLESSFAKLNALQDYWNFRLLKDRVSIRPNILNLTVGNALVLDAVRLSS</sequence>
<dbReference type="OrthoDB" id="9943764at2"/>
<accession>A0A2U2NCC0</accession>
<proteinExistence type="predicted"/>
<comment type="caution">
    <text evidence="1">The sequence shown here is derived from an EMBL/GenBank/DDBJ whole genome shotgun (WGS) entry which is preliminary data.</text>
</comment>
<protein>
    <submittedName>
        <fullName evidence="1">Uncharacterized protein</fullName>
    </submittedName>
</protein>
<dbReference type="Proteomes" id="UP000245876">
    <property type="component" value="Unassembled WGS sequence"/>
</dbReference>
<organism evidence="1 2">
    <name type="scientific">Bifidobacterium callitrichidarum</name>
    <dbReference type="NCBI Taxonomy" id="2052941"/>
    <lineage>
        <taxon>Bacteria</taxon>
        <taxon>Bacillati</taxon>
        <taxon>Actinomycetota</taxon>
        <taxon>Actinomycetes</taxon>
        <taxon>Bifidobacteriales</taxon>
        <taxon>Bifidobacteriaceae</taxon>
        <taxon>Bifidobacterium</taxon>
    </lineage>
</organism>